<dbReference type="PANTHER" id="PTHR23030:SF30">
    <property type="entry name" value="TYROSINE-PROTEIN PHOSPHATASE NON-RECEPTOR TYPE 23"/>
    <property type="match status" value="1"/>
</dbReference>
<dbReference type="SMART" id="SM01041">
    <property type="entry name" value="BRO1"/>
    <property type="match status" value="1"/>
</dbReference>
<evidence type="ECO:0000313" key="2">
    <source>
        <dbReference type="EMBL" id="CAJ1953468.1"/>
    </source>
</evidence>
<gene>
    <name evidence="2" type="ORF">CYCCA115_LOCUS14068</name>
</gene>
<reference evidence="2" key="1">
    <citation type="submission" date="2023-08" db="EMBL/GenBank/DDBJ databases">
        <authorList>
            <person name="Audoor S."/>
            <person name="Bilcke G."/>
        </authorList>
    </citation>
    <scope>NUCLEOTIDE SEQUENCE</scope>
</reference>
<comment type="caution">
    <text evidence="2">The sequence shown here is derived from an EMBL/GenBank/DDBJ whole genome shotgun (WGS) entry which is preliminary data.</text>
</comment>
<proteinExistence type="predicted"/>
<keyword evidence="3" id="KW-1185">Reference proteome</keyword>
<dbReference type="InterPro" id="IPR004328">
    <property type="entry name" value="BRO1_dom"/>
</dbReference>
<accession>A0AAD2FUD4</accession>
<dbReference type="Proteomes" id="UP001295423">
    <property type="component" value="Unassembled WGS sequence"/>
</dbReference>
<dbReference type="Pfam" id="PF03097">
    <property type="entry name" value="BRO1"/>
    <property type="match status" value="1"/>
</dbReference>
<dbReference type="PANTHER" id="PTHR23030">
    <property type="entry name" value="PCD6 INTERACTING PROTEIN-RELATED"/>
    <property type="match status" value="1"/>
</dbReference>
<dbReference type="GO" id="GO:0005768">
    <property type="term" value="C:endosome"/>
    <property type="evidence" value="ECO:0007669"/>
    <property type="project" value="TreeGrafter"/>
</dbReference>
<dbReference type="GO" id="GO:0043328">
    <property type="term" value="P:protein transport to vacuole involved in ubiquitin-dependent protein catabolic process via the multivesicular body sorting pathway"/>
    <property type="evidence" value="ECO:0007669"/>
    <property type="project" value="TreeGrafter"/>
</dbReference>
<sequence>MPPPSLVLPLKVPVRHDLTQPLSEWLDSEENPATYQDTNAEGNLSWIVPKPSFKSTDCREEILRLAGLRNTLSDILQESHKASLESRSLEDCNEYHATLLEFEKRGFPTVDEESNGVALTWRGAFSTRSEETHYSLLYDRACTLWNVAALQSYVASTADLTTKDGCKMTISLSQSAASILSTLRQLVENEDYMTVDLSKSLLAFWEKLLLAQGQLCIYRMSNLGGSTVRQHTTLAYLVQAAASIYNEALSAAQDPRLESELPKQAKEWGVHCKNQSLICQSRAVFHIAIEHRLQKEHGQEIARLRQCVQTLKEAHGFVKTSAVQSQLQEVEGLVKMATDRLKHAEEDNRKIYLDEVPRDLPEIRAQTMVKQNQPLAPTMTVTKAPMFAFVS</sequence>
<dbReference type="InterPro" id="IPR038499">
    <property type="entry name" value="BRO1_sf"/>
</dbReference>
<protein>
    <recommendedName>
        <fullName evidence="1">BRO1 domain-containing protein</fullName>
    </recommendedName>
</protein>
<organism evidence="2 3">
    <name type="scientific">Cylindrotheca closterium</name>
    <dbReference type="NCBI Taxonomy" id="2856"/>
    <lineage>
        <taxon>Eukaryota</taxon>
        <taxon>Sar</taxon>
        <taxon>Stramenopiles</taxon>
        <taxon>Ochrophyta</taxon>
        <taxon>Bacillariophyta</taxon>
        <taxon>Bacillariophyceae</taxon>
        <taxon>Bacillariophycidae</taxon>
        <taxon>Bacillariales</taxon>
        <taxon>Bacillariaceae</taxon>
        <taxon>Cylindrotheca</taxon>
    </lineage>
</organism>
<dbReference type="PROSITE" id="PS51180">
    <property type="entry name" value="BRO1"/>
    <property type="match status" value="1"/>
</dbReference>
<dbReference type="EMBL" id="CAKOGP040001825">
    <property type="protein sequence ID" value="CAJ1953468.1"/>
    <property type="molecule type" value="Genomic_DNA"/>
</dbReference>
<dbReference type="AlphaFoldDB" id="A0AAD2FUD4"/>
<name>A0AAD2FUD4_9STRA</name>
<dbReference type="Gene3D" id="1.25.40.280">
    <property type="entry name" value="alix/aip1 like domains"/>
    <property type="match status" value="1"/>
</dbReference>
<feature type="domain" description="BRO1" evidence="1">
    <location>
        <begin position="4"/>
        <end position="391"/>
    </location>
</feature>
<evidence type="ECO:0000259" key="1">
    <source>
        <dbReference type="PROSITE" id="PS51180"/>
    </source>
</evidence>
<evidence type="ECO:0000313" key="3">
    <source>
        <dbReference type="Proteomes" id="UP001295423"/>
    </source>
</evidence>